<keyword evidence="4 5" id="KW-0067">ATP-binding</keyword>
<comment type="similarity">
    <text evidence="6">Belongs to the protein kinase superfamily.</text>
</comment>
<dbReference type="PROSITE" id="PS00107">
    <property type="entry name" value="PROTEIN_KINASE_ATP"/>
    <property type="match status" value="1"/>
</dbReference>
<dbReference type="InterPro" id="IPR008271">
    <property type="entry name" value="Ser/Thr_kinase_AS"/>
</dbReference>
<accession>A0A7G2BZC2</accession>
<keyword evidence="6" id="KW-0723">Serine/threonine-protein kinase</keyword>
<feature type="binding site" evidence="5">
    <location>
        <position position="188"/>
    </location>
    <ligand>
        <name>ATP</name>
        <dbReference type="ChEBI" id="CHEBI:30616"/>
    </ligand>
</feature>
<evidence type="ECO:0000256" key="6">
    <source>
        <dbReference type="RuleBase" id="RU000304"/>
    </source>
</evidence>
<evidence type="ECO:0000259" key="7">
    <source>
        <dbReference type="PROSITE" id="PS50011"/>
    </source>
</evidence>
<organism evidence="8 9">
    <name type="scientific">Angomonas deanei</name>
    <dbReference type="NCBI Taxonomy" id="59799"/>
    <lineage>
        <taxon>Eukaryota</taxon>
        <taxon>Discoba</taxon>
        <taxon>Euglenozoa</taxon>
        <taxon>Kinetoplastea</taxon>
        <taxon>Metakinetoplastina</taxon>
        <taxon>Trypanosomatida</taxon>
        <taxon>Trypanosomatidae</taxon>
        <taxon>Strigomonadinae</taxon>
        <taxon>Angomonas</taxon>
    </lineage>
</organism>
<evidence type="ECO:0000256" key="1">
    <source>
        <dbReference type="ARBA" id="ARBA00022679"/>
    </source>
</evidence>
<dbReference type="GO" id="GO:0004674">
    <property type="term" value="F:protein serine/threonine kinase activity"/>
    <property type="evidence" value="ECO:0007669"/>
    <property type="project" value="UniProtKB-KW"/>
</dbReference>
<feature type="domain" description="Protein kinase" evidence="7">
    <location>
        <begin position="159"/>
        <end position="416"/>
    </location>
</feature>
<keyword evidence="1 8" id="KW-0808">Transferase</keyword>
<dbReference type="PROSITE" id="PS00108">
    <property type="entry name" value="PROTEIN_KINASE_ST"/>
    <property type="match status" value="1"/>
</dbReference>
<gene>
    <name evidence="8" type="ORF">ADEAN_000020200</name>
</gene>
<dbReference type="Proteomes" id="UP000515908">
    <property type="component" value="Chromosome 01"/>
</dbReference>
<dbReference type="SUPFAM" id="SSF56112">
    <property type="entry name" value="Protein kinase-like (PK-like)"/>
    <property type="match status" value="1"/>
</dbReference>
<dbReference type="PANTHER" id="PTHR48016">
    <property type="entry name" value="MAP KINASE KINASE KINASE SSK2-RELATED-RELATED"/>
    <property type="match status" value="1"/>
</dbReference>
<dbReference type="SMART" id="SM00220">
    <property type="entry name" value="S_TKc"/>
    <property type="match status" value="1"/>
</dbReference>
<keyword evidence="2 5" id="KW-0547">Nucleotide-binding</keyword>
<dbReference type="Gene3D" id="1.10.510.10">
    <property type="entry name" value="Transferase(Phosphotransferase) domain 1"/>
    <property type="match status" value="1"/>
</dbReference>
<evidence type="ECO:0000256" key="5">
    <source>
        <dbReference type="PROSITE-ProRule" id="PRU10141"/>
    </source>
</evidence>
<keyword evidence="3 8" id="KW-0418">Kinase</keyword>
<dbReference type="EMBL" id="LR877145">
    <property type="protein sequence ID" value="CAD2212790.1"/>
    <property type="molecule type" value="Genomic_DNA"/>
</dbReference>
<evidence type="ECO:0000313" key="9">
    <source>
        <dbReference type="Proteomes" id="UP000515908"/>
    </source>
</evidence>
<proteinExistence type="inferred from homology"/>
<dbReference type="GO" id="GO:0005524">
    <property type="term" value="F:ATP binding"/>
    <property type="evidence" value="ECO:0007669"/>
    <property type="project" value="UniProtKB-UniRule"/>
</dbReference>
<dbReference type="InterPro" id="IPR000719">
    <property type="entry name" value="Prot_kinase_dom"/>
</dbReference>
<name>A0A7G2BZC2_9TRYP</name>
<dbReference type="AlphaFoldDB" id="A0A7G2BZC2"/>
<dbReference type="VEuPathDB" id="TriTrypDB:ADEAN_000020200"/>
<dbReference type="PROSITE" id="PS50011">
    <property type="entry name" value="PROTEIN_KINASE_DOM"/>
    <property type="match status" value="1"/>
</dbReference>
<keyword evidence="9" id="KW-1185">Reference proteome</keyword>
<dbReference type="InterPro" id="IPR050538">
    <property type="entry name" value="MAP_kinase_kinase_kinase"/>
</dbReference>
<dbReference type="InterPro" id="IPR011009">
    <property type="entry name" value="Kinase-like_dom_sf"/>
</dbReference>
<evidence type="ECO:0000256" key="3">
    <source>
        <dbReference type="ARBA" id="ARBA00022777"/>
    </source>
</evidence>
<dbReference type="InterPro" id="IPR017441">
    <property type="entry name" value="Protein_kinase_ATP_BS"/>
</dbReference>
<dbReference type="PANTHER" id="PTHR48016:SF56">
    <property type="entry name" value="MAPKK KINASE"/>
    <property type="match status" value="1"/>
</dbReference>
<evidence type="ECO:0000256" key="2">
    <source>
        <dbReference type="ARBA" id="ARBA00022741"/>
    </source>
</evidence>
<reference evidence="8 9" key="1">
    <citation type="submission" date="2020-08" db="EMBL/GenBank/DDBJ databases">
        <authorList>
            <person name="Newling K."/>
            <person name="Davey J."/>
            <person name="Forrester S."/>
        </authorList>
    </citation>
    <scope>NUCLEOTIDE SEQUENCE [LARGE SCALE GENOMIC DNA]</scope>
    <source>
        <strain evidence="9">Crithidia deanei Carvalho (ATCC PRA-265)</strain>
    </source>
</reference>
<protein>
    <submittedName>
        <fullName evidence="8">Protein kinase domain/Protein tyrosine kinase/Kinase-like/Phosphotransferase enzyme family, putative</fullName>
    </submittedName>
</protein>
<dbReference type="OrthoDB" id="40902at2759"/>
<evidence type="ECO:0000313" key="8">
    <source>
        <dbReference type="EMBL" id="CAD2212790.1"/>
    </source>
</evidence>
<dbReference type="Pfam" id="PF00069">
    <property type="entry name" value="Pkinase"/>
    <property type="match status" value="1"/>
</dbReference>
<evidence type="ECO:0000256" key="4">
    <source>
        <dbReference type="ARBA" id="ARBA00022840"/>
    </source>
</evidence>
<sequence>MQLHQQQVLRDNAINDKVGTIQDEINVTLLLYCEDHSVLSPLVLSLWSRKLLILSGTLNTLDTAYRRASERFKVFLIHAPDLAKNPLGMQLVKVWLSERRPVFFFSSDLSKFPSIAPLESCFEFPLTDQDLNTLVLRGIGMKDMEEPVEAHSPFKVPPYRLGRKLGAGAFGTVFEAEMIETGALCAVKCIYLKEDEVDDPNNPQLREIAQEVEIMSSLSHPNIVRYMFCERDDKCISIFMELCSEPPLSAMVNKEKLLDPQVVKGILLDIVSAVTYLHKKRIVHRDLKPDNVLFRDGVAKVTDFGTAVHKRRSYDLNNFKGTLTYMAPEIVVAEPYGKACDVWSIGCIAAEVLCVRLPQKGLGLAELCDFYRSLSLTKPLDVDVNVPLVKNFLQCCLQRNPKERWTAAQLLEHDLLKRENNELHRWLEYVAEQRVNASSTIDDLNDTLISEEGTF</sequence>